<reference evidence="2" key="1">
    <citation type="submission" date="2015-05" db="EMBL/GenBank/DDBJ databases">
        <authorList>
            <consortium name="Pathogen Informatics"/>
        </authorList>
    </citation>
    <scope>NUCLEOTIDE SEQUENCE [LARGE SCALE GENOMIC DNA]</scope>
    <source>
        <strain evidence="2">L1-83</strain>
    </source>
</reference>
<dbReference type="Proteomes" id="UP000049828">
    <property type="component" value="Unassembled WGS sequence"/>
</dbReference>
<sequence>MQRQAVLHWNRRLECLNRISQKALERKSWVLFSCSNFRRKCRATGEVELCYPSCGMTDFNSFGAEYRGATFVGVERQSLHQVKGRSPAQFIVVATISTGYYLPQTQGFIGSAIKKTKQWRGEKRQ</sequence>
<evidence type="ECO:0000313" key="1">
    <source>
        <dbReference type="EMBL" id="CRL41301.1"/>
    </source>
</evidence>
<gene>
    <name evidence="1" type="ORF">RIL183_29091</name>
</gene>
<accession>A0A0M6WUG3</accession>
<dbReference type="EMBL" id="CVRS01000091">
    <property type="protein sequence ID" value="CRL41301.1"/>
    <property type="molecule type" value="Genomic_DNA"/>
</dbReference>
<dbReference type="AlphaFoldDB" id="A0A0M6WUG3"/>
<organism evidence="1 2">
    <name type="scientific">Roseburia inulinivorans</name>
    <dbReference type="NCBI Taxonomy" id="360807"/>
    <lineage>
        <taxon>Bacteria</taxon>
        <taxon>Bacillati</taxon>
        <taxon>Bacillota</taxon>
        <taxon>Clostridia</taxon>
        <taxon>Lachnospirales</taxon>
        <taxon>Lachnospiraceae</taxon>
        <taxon>Roseburia</taxon>
    </lineage>
</organism>
<proteinExistence type="predicted"/>
<evidence type="ECO:0000313" key="2">
    <source>
        <dbReference type="Proteomes" id="UP000049828"/>
    </source>
</evidence>
<name>A0A0M6WUG3_9FIRM</name>
<protein>
    <submittedName>
        <fullName evidence="1">Uncharacterized protein</fullName>
    </submittedName>
</protein>
<keyword evidence="2" id="KW-1185">Reference proteome</keyword>